<sequence>MTEFLECVSNFTNHCSNWKIPQEVTRWNYLEHFNTFIIGACFNVNALDDGLRCIGSKRGNVLNIFVRRNCDKSAAEWTNTLRPRTEMQHYCIRMIFAIQCTVNQTRELGCSCSDEFYDFLLHSSYVRLPIECFESNSTKMKWHYMYTEIPKKFPVRQNRTYEEEPNTCTTTDDTVSSAAWNYMPHVSIIKLNLILYLLQAVLELPLKINFLI</sequence>
<evidence type="ECO:0000313" key="2">
    <source>
        <dbReference type="Proteomes" id="UP000596742"/>
    </source>
</evidence>
<accession>A0A8B6CB18</accession>
<dbReference type="AlphaFoldDB" id="A0A8B6CB18"/>
<proteinExistence type="predicted"/>
<dbReference type="EMBL" id="UYJE01001462">
    <property type="protein sequence ID" value="VDI02362.1"/>
    <property type="molecule type" value="Genomic_DNA"/>
</dbReference>
<gene>
    <name evidence="1" type="ORF">MGAL_10B054840</name>
</gene>
<evidence type="ECO:0000313" key="1">
    <source>
        <dbReference type="EMBL" id="VDI02362.1"/>
    </source>
</evidence>
<name>A0A8B6CB18_MYTGA</name>
<protein>
    <submittedName>
        <fullName evidence="1">Uncharacterized protein</fullName>
    </submittedName>
</protein>
<comment type="caution">
    <text evidence="1">The sequence shown here is derived from an EMBL/GenBank/DDBJ whole genome shotgun (WGS) entry which is preliminary data.</text>
</comment>
<keyword evidence="2" id="KW-1185">Reference proteome</keyword>
<dbReference type="Proteomes" id="UP000596742">
    <property type="component" value="Unassembled WGS sequence"/>
</dbReference>
<dbReference type="OrthoDB" id="10281164at2759"/>
<organism evidence="1 2">
    <name type="scientific">Mytilus galloprovincialis</name>
    <name type="common">Mediterranean mussel</name>
    <dbReference type="NCBI Taxonomy" id="29158"/>
    <lineage>
        <taxon>Eukaryota</taxon>
        <taxon>Metazoa</taxon>
        <taxon>Spiralia</taxon>
        <taxon>Lophotrochozoa</taxon>
        <taxon>Mollusca</taxon>
        <taxon>Bivalvia</taxon>
        <taxon>Autobranchia</taxon>
        <taxon>Pteriomorphia</taxon>
        <taxon>Mytilida</taxon>
        <taxon>Mytiloidea</taxon>
        <taxon>Mytilidae</taxon>
        <taxon>Mytilinae</taxon>
        <taxon>Mytilus</taxon>
    </lineage>
</organism>
<reference evidence="1" key="1">
    <citation type="submission" date="2018-11" db="EMBL/GenBank/DDBJ databases">
        <authorList>
            <person name="Alioto T."/>
            <person name="Alioto T."/>
        </authorList>
    </citation>
    <scope>NUCLEOTIDE SEQUENCE</scope>
</reference>